<evidence type="ECO:0000313" key="1">
    <source>
        <dbReference type="EMBL" id="AWP12583.1"/>
    </source>
</evidence>
<gene>
    <name evidence="1" type="ORF">SMAX5B_010702</name>
</gene>
<name>A0A2U9C8P5_SCOMX</name>
<proteinExistence type="predicted"/>
<reference evidence="1 2" key="1">
    <citation type="submission" date="2017-12" db="EMBL/GenBank/DDBJ databases">
        <title>Integrating genomic resources of turbot (Scophthalmus maximus) in depth evaluation of genetic and physical mapping variation across individuals.</title>
        <authorList>
            <person name="Martinez P."/>
        </authorList>
    </citation>
    <scope>NUCLEOTIDE SEQUENCE [LARGE SCALE GENOMIC DNA]</scope>
</reference>
<sequence>MDKTPKNTHVFIDNILSRSAICVTFRSSSCAAADGCCGLGALDGGHAETLAECFLNNSINELTPNHCPDSVYMKIIGL</sequence>
<dbReference type="AlphaFoldDB" id="A0A2U9C8P5"/>
<protein>
    <submittedName>
        <fullName evidence="1">Uncharacterized protein</fullName>
    </submittedName>
</protein>
<evidence type="ECO:0000313" key="2">
    <source>
        <dbReference type="Proteomes" id="UP000246464"/>
    </source>
</evidence>
<dbReference type="Proteomes" id="UP000246464">
    <property type="component" value="Chromosome 13"/>
</dbReference>
<dbReference type="EMBL" id="CP026255">
    <property type="protein sequence ID" value="AWP12583.1"/>
    <property type="molecule type" value="Genomic_DNA"/>
</dbReference>
<accession>A0A2U9C8P5</accession>
<organism evidence="1 2">
    <name type="scientific">Scophthalmus maximus</name>
    <name type="common">Turbot</name>
    <name type="synonym">Psetta maxima</name>
    <dbReference type="NCBI Taxonomy" id="52904"/>
    <lineage>
        <taxon>Eukaryota</taxon>
        <taxon>Metazoa</taxon>
        <taxon>Chordata</taxon>
        <taxon>Craniata</taxon>
        <taxon>Vertebrata</taxon>
        <taxon>Euteleostomi</taxon>
        <taxon>Actinopterygii</taxon>
        <taxon>Neopterygii</taxon>
        <taxon>Teleostei</taxon>
        <taxon>Neoteleostei</taxon>
        <taxon>Acanthomorphata</taxon>
        <taxon>Carangaria</taxon>
        <taxon>Pleuronectiformes</taxon>
        <taxon>Pleuronectoidei</taxon>
        <taxon>Scophthalmidae</taxon>
        <taxon>Scophthalmus</taxon>
    </lineage>
</organism>
<keyword evidence="2" id="KW-1185">Reference proteome</keyword>